<dbReference type="Gene3D" id="3.30.160.20">
    <property type="match status" value="1"/>
</dbReference>
<dbReference type="InterPro" id="IPR050057">
    <property type="entry name" value="Prokaryotic/Mito_RF"/>
</dbReference>
<dbReference type="EMBL" id="CP010705">
    <property type="protein sequence ID" value="AUQ93541.1"/>
    <property type="molecule type" value="Genomic_DNA"/>
</dbReference>
<proteinExistence type="inferred from homology"/>
<dbReference type="InterPro" id="IPR000352">
    <property type="entry name" value="Pep_chain_release_fac_I"/>
</dbReference>
<evidence type="ECO:0000256" key="1">
    <source>
        <dbReference type="ARBA" id="ARBA00010835"/>
    </source>
</evidence>
<comment type="similarity">
    <text evidence="1">Belongs to the prokaryotic/mitochondrial release factor family.</text>
</comment>
<keyword evidence="6" id="KW-1185">Reference proteome</keyword>
<sequence>MSGREGLLLSSGNGPGECRQAVGHLLSWLVAKATQYGVELDVATRDATHGPASAVVILSGARAAELACAVEGTVLWRCQSELRPRHKRKNWFVQIFRTPAATDAVRIDPASVEMQAIRAGGPGGQHQNKTSSAIRARWTSADGQVYAVIVRDTRSQHQNRRLAMERLAALAAAEKAESDATRKGETWMLHGQLQRGEPRWTFEGRQFKVVK</sequence>
<evidence type="ECO:0000313" key="5">
    <source>
        <dbReference type="Proteomes" id="UP000236447"/>
    </source>
</evidence>
<evidence type="ECO:0000313" key="4">
    <source>
        <dbReference type="EMBL" id="AUQ99979.1"/>
    </source>
</evidence>
<name>A0A2I7LVK0_9RHOB</name>
<dbReference type="PANTHER" id="PTHR43804:SF9">
    <property type="entry name" value="PEPTIDE CHAIN RELEASE FACTOR HOMOLOG-RELATED"/>
    <property type="match status" value="1"/>
</dbReference>
<dbReference type="Proteomes" id="UP000236536">
    <property type="component" value="Chromosome"/>
</dbReference>
<feature type="domain" description="Prokaryotic-type class I peptide chain release factors" evidence="2">
    <location>
        <begin position="105"/>
        <end position="181"/>
    </location>
</feature>
<dbReference type="Proteomes" id="UP000236447">
    <property type="component" value="Chromosome"/>
</dbReference>
<dbReference type="AlphaFoldDB" id="A0A2I7LVK0"/>
<dbReference type="Pfam" id="PF00472">
    <property type="entry name" value="RF-1"/>
    <property type="match status" value="1"/>
</dbReference>
<evidence type="ECO:0000313" key="6">
    <source>
        <dbReference type="Proteomes" id="UP000236536"/>
    </source>
</evidence>
<protein>
    <submittedName>
        <fullName evidence="4">Peptide chain release factor 2</fullName>
    </submittedName>
</protein>
<dbReference type="PANTHER" id="PTHR43804">
    <property type="entry name" value="LD18447P"/>
    <property type="match status" value="1"/>
</dbReference>
<gene>
    <name evidence="4" type="primary">prfB_2</name>
    <name evidence="3" type="synonym">prfB_1</name>
    <name evidence="3" type="ORF">PhaeoP66_00728</name>
    <name evidence="4" type="ORF">PhaeoP88_02634</name>
</gene>
<dbReference type="InterPro" id="IPR045853">
    <property type="entry name" value="Pep_chain_release_fac_I_sf"/>
</dbReference>
<evidence type="ECO:0000259" key="2">
    <source>
        <dbReference type="Pfam" id="PF00472"/>
    </source>
</evidence>
<reference evidence="3 6" key="3">
    <citation type="journal article" date="2017" name="Int. J. Syst. Evol. Microbiol.">
        <title>Adaptation of Surface-Associated Bacteria to the Open Ocean: A Genomically Distinct Subpopulation of Phaeobacter gallaeciensis Colonizes Pacific Mesozooplankton.</title>
        <authorList>
            <person name="Freese H.M."/>
            <person name="Methner A."/>
            <person name="Overmann J."/>
        </authorList>
    </citation>
    <scope>NUCLEOTIDE SEQUENCE [LARGE SCALE GENOMIC DNA]</scope>
    <source>
        <strain evidence="3 6">P66</strain>
    </source>
</reference>
<accession>A0A2I7LVK0</accession>
<dbReference type="SUPFAM" id="SSF75620">
    <property type="entry name" value="Release factor"/>
    <property type="match status" value="1"/>
</dbReference>
<dbReference type="EMBL" id="CP010725">
    <property type="protein sequence ID" value="AUQ99979.1"/>
    <property type="molecule type" value="Genomic_DNA"/>
</dbReference>
<reference evidence="4 5" key="1">
    <citation type="journal article" date="2017" name="Front. Microbiol.">
        <title>Phaeobacter piscinae sp. nov., a species of the Roseobacter group and potential aquaculture probiont.</title>
        <authorList>
            <person name="Sonnenschein E.C."/>
            <person name="Phippen C.B.W."/>
            <person name="Nielsen K.F."/>
            <person name="Mateiu R.V."/>
            <person name="Melchiorsen J."/>
            <person name="Gram L."/>
            <person name="Overmann J."/>
            <person name="Freese H.M."/>
        </authorList>
    </citation>
    <scope>NUCLEOTIDE SEQUENCE [LARGE SCALE GENOMIC DNA]</scope>
    <source>
        <strain evidence="4 5">P88</strain>
    </source>
</reference>
<dbReference type="RefSeq" id="WP_102873736.1">
    <property type="nucleotide sequence ID" value="NZ_CP010599.1"/>
</dbReference>
<reference evidence="5 6" key="2">
    <citation type="journal article" date="2017" name="Genome Biol. Evol.">
        <title>Trajectories and Drivers of Genome Evolution in Surface-Associated Marine Phaeobacter.</title>
        <authorList>
            <person name="Freese H.M."/>
            <person name="Sikorski J."/>
            <person name="Bunk B."/>
            <person name="Scheuner C."/>
            <person name="Meier-Kolthoff J.P."/>
            <person name="Sproer C."/>
            <person name="Gram L."/>
            <person name="Overmann J."/>
        </authorList>
    </citation>
    <scope>NUCLEOTIDE SEQUENCE [LARGE SCALE GENOMIC DNA]</scope>
    <source>
        <strain evidence="3 6">P66</strain>
        <strain evidence="4 5">P88</strain>
    </source>
</reference>
<organism evidence="4 5">
    <name type="scientific">Phaeobacter inhibens</name>
    <dbReference type="NCBI Taxonomy" id="221822"/>
    <lineage>
        <taxon>Bacteria</taxon>
        <taxon>Pseudomonadati</taxon>
        <taxon>Pseudomonadota</taxon>
        <taxon>Alphaproteobacteria</taxon>
        <taxon>Rhodobacterales</taxon>
        <taxon>Roseobacteraceae</taxon>
        <taxon>Phaeobacter</taxon>
    </lineage>
</organism>
<dbReference type="GO" id="GO:0003747">
    <property type="term" value="F:translation release factor activity"/>
    <property type="evidence" value="ECO:0007669"/>
    <property type="project" value="InterPro"/>
</dbReference>
<evidence type="ECO:0000313" key="3">
    <source>
        <dbReference type="EMBL" id="AUQ93541.1"/>
    </source>
</evidence>